<reference evidence="2" key="1">
    <citation type="submission" date="2019-09" db="EMBL/GenBank/DDBJ databases">
        <title>Mumia zhuanghuii sp. nov. isolated from the intestinal contents of plateau pika (Ochotona curzoniae) in the Qinghai-Tibet plateau of China.</title>
        <authorList>
            <person name="Tian Z."/>
        </authorList>
    </citation>
    <scope>NUCLEOTIDE SEQUENCE [LARGE SCALE GENOMIC DNA]</scope>
    <source>
        <strain evidence="2">JCM 30598</strain>
    </source>
</reference>
<keyword evidence="1" id="KW-0378">Hydrolase</keyword>
<keyword evidence="2" id="KW-1185">Reference proteome</keyword>
<gene>
    <name evidence="1" type="ORF">F6B43_18660</name>
</gene>
<dbReference type="OrthoDB" id="4911922at2"/>
<comment type="caution">
    <text evidence="1">The sequence shown here is derived from an EMBL/GenBank/DDBJ whole genome shotgun (WGS) entry which is preliminary data.</text>
</comment>
<keyword evidence="1" id="KW-0255">Endonuclease</keyword>
<proteinExistence type="predicted"/>
<keyword evidence="1" id="KW-0540">Nuclease</keyword>
<organism evidence="1 2">
    <name type="scientific">Microbacterium rhizomatis</name>
    <dbReference type="NCBI Taxonomy" id="1631477"/>
    <lineage>
        <taxon>Bacteria</taxon>
        <taxon>Bacillati</taxon>
        <taxon>Actinomycetota</taxon>
        <taxon>Actinomycetes</taxon>
        <taxon>Micrococcales</taxon>
        <taxon>Microbacteriaceae</taxon>
        <taxon>Microbacterium</taxon>
    </lineage>
</organism>
<dbReference type="Proteomes" id="UP000325827">
    <property type="component" value="Unassembled WGS sequence"/>
</dbReference>
<dbReference type="Gene3D" id="3.20.20.150">
    <property type="entry name" value="Divalent-metal-dependent TIM barrel enzymes"/>
    <property type="match status" value="1"/>
</dbReference>
<protein>
    <submittedName>
        <fullName evidence="1">Restriction endonuclease subunit R</fullName>
    </submittedName>
</protein>
<evidence type="ECO:0000313" key="1">
    <source>
        <dbReference type="EMBL" id="KAA9105068.1"/>
    </source>
</evidence>
<evidence type="ECO:0000313" key="2">
    <source>
        <dbReference type="Proteomes" id="UP000325827"/>
    </source>
</evidence>
<dbReference type="SUPFAM" id="SSF51658">
    <property type="entry name" value="Xylose isomerase-like"/>
    <property type="match status" value="1"/>
</dbReference>
<name>A0A5J5IZU4_9MICO</name>
<sequence length="344" mass="37414">MNPRCPVTQHPPLPDAWTLTASAFNWTPEVIRAERSAPDIAVGIVADDVAPVIEVELGQLWRSFPTPTDEEADEFASALVTAGGAVSIVGVSLDDWATPTRRRDDDERLAFLLPQLRTSHRIGAAGVRLPIGQAGRPLLERLRPHLHELDLTLYEEIQGQQTPQNPVTAAAIESLAAIDDPRVRLLVDVSMLMPALPDSYLDALATGGVSSDLLARLRTAWLESDTMDAVVGMLRSGGVPRRVQTMYMNLLVRFGRSRAEDLRGVVPLTGAFHLKFWDLDDTADRVSQPLRDLGALLASTGFRGTLTSEWGGHEWLDDEDASDITRRHLSLARAALADGAAAST</sequence>
<dbReference type="GO" id="GO:0004519">
    <property type="term" value="F:endonuclease activity"/>
    <property type="evidence" value="ECO:0007669"/>
    <property type="project" value="UniProtKB-KW"/>
</dbReference>
<accession>A0A5J5IZU4</accession>
<dbReference type="AlphaFoldDB" id="A0A5J5IZU4"/>
<dbReference type="InterPro" id="IPR036237">
    <property type="entry name" value="Xyl_isomerase-like_sf"/>
</dbReference>
<dbReference type="EMBL" id="VYSA01000006">
    <property type="protein sequence ID" value="KAA9105068.1"/>
    <property type="molecule type" value="Genomic_DNA"/>
</dbReference>